<organism evidence="3">
    <name type="scientific">mine drainage metagenome</name>
    <dbReference type="NCBI Taxonomy" id="410659"/>
    <lineage>
        <taxon>unclassified sequences</taxon>
        <taxon>metagenomes</taxon>
        <taxon>ecological metagenomes</taxon>
    </lineage>
</organism>
<reference evidence="3" key="2">
    <citation type="journal article" date="2014" name="ISME J.">
        <title>Microbial stratification in low pH oxic and suboxic macroscopic growths along an acid mine drainage.</title>
        <authorList>
            <person name="Mendez-Garcia C."/>
            <person name="Mesa V."/>
            <person name="Sprenger R.R."/>
            <person name="Richter M."/>
            <person name="Diez M.S."/>
            <person name="Solano J."/>
            <person name="Bargiela R."/>
            <person name="Golyshina O.V."/>
            <person name="Manteca A."/>
            <person name="Ramos J.L."/>
            <person name="Gallego J.R."/>
            <person name="Llorente I."/>
            <person name="Martins Dos Santos V.A."/>
            <person name="Jensen O.N."/>
            <person name="Pelaez A.I."/>
            <person name="Sanchez J."/>
            <person name="Ferrer M."/>
        </authorList>
    </citation>
    <scope>NUCLEOTIDE SEQUENCE</scope>
</reference>
<comment type="caution">
    <text evidence="3">The sequence shown here is derived from an EMBL/GenBank/DDBJ whole genome shotgun (WGS) entry which is preliminary data.</text>
</comment>
<dbReference type="SUPFAM" id="SSF52540">
    <property type="entry name" value="P-loop containing nucleoside triphosphate hydrolases"/>
    <property type="match status" value="1"/>
</dbReference>
<dbReference type="PANTHER" id="PTHR42926:SF1">
    <property type="entry name" value="CIRCADIAN CLOCK OSCILLATOR PROTEIN KAIC 1"/>
    <property type="match status" value="1"/>
</dbReference>
<dbReference type="InterPro" id="IPR027417">
    <property type="entry name" value="P-loop_NTPase"/>
</dbReference>
<evidence type="ECO:0000313" key="3">
    <source>
        <dbReference type="EMBL" id="EQD50847.1"/>
    </source>
</evidence>
<proteinExistence type="predicted"/>
<dbReference type="InterPro" id="IPR014774">
    <property type="entry name" value="KaiC-like_dom"/>
</dbReference>
<keyword evidence="1" id="KW-0175">Coiled coil</keyword>
<dbReference type="PANTHER" id="PTHR42926">
    <property type="match status" value="1"/>
</dbReference>
<feature type="coiled-coil region" evidence="1">
    <location>
        <begin position="50"/>
        <end position="77"/>
    </location>
</feature>
<name>T1A1S0_9ZZZZ</name>
<dbReference type="Gene3D" id="3.40.50.300">
    <property type="entry name" value="P-loop containing nucleotide triphosphate hydrolases"/>
    <property type="match status" value="1"/>
</dbReference>
<dbReference type="GO" id="GO:0005524">
    <property type="term" value="F:ATP binding"/>
    <property type="evidence" value="ECO:0007669"/>
    <property type="project" value="InterPro"/>
</dbReference>
<reference evidence="3" key="1">
    <citation type="submission" date="2013-08" db="EMBL/GenBank/DDBJ databases">
        <authorList>
            <person name="Mendez C."/>
            <person name="Richter M."/>
            <person name="Ferrer M."/>
            <person name="Sanchez J."/>
        </authorList>
    </citation>
    <scope>NUCLEOTIDE SEQUENCE</scope>
</reference>
<feature type="domain" description="KaiC" evidence="2">
    <location>
        <begin position="120"/>
        <end position="369"/>
    </location>
</feature>
<dbReference type="Pfam" id="PF06745">
    <property type="entry name" value="ATPase"/>
    <property type="match status" value="1"/>
</dbReference>
<protein>
    <submittedName>
        <fullName evidence="3">Circadian clock protein KaiC</fullName>
    </submittedName>
</protein>
<evidence type="ECO:0000259" key="2">
    <source>
        <dbReference type="PROSITE" id="PS51146"/>
    </source>
</evidence>
<gene>
    <name evidence="3" type="ORF">B1B_11090</name>
</gene>
<sequence>LEIDLGLTISREADRSALSPSAHPLVEAERQRLLARSIDIVRLVTDINYLAALGVNVTRVQAELDRAREALREERSEALSIHIGLARAIIQEATIAQRESTAGVPSERVARADAGTASIPRISIGVPGLDRMMGGGLVPGRPYLLTGGPGTGKTLLGLTFLLEGLRRGEEVLLVAVDEPPVEILENLRSTGWDVSKVQTLDANPGTRLIKGKGDGRSMRLIADMEPLGEASDRGPRAVDNGEVSLQSIQMKLKHAMTPRPFSRVLFDSITTVRRLSARTVGELQIRRAEVQSLLRFLSERGVTTLVTAMPADPLILTPEEILTRGEVLLTRKWVGDHALRYARVVRMRGSDHDPEQHPFAITSNGIFLE</sequence>
<evidence type="ECO:0000256" key="1">
    <source>
        <dbReference type="SAM" id="Coils"/>
    </source>
</evidence>
<dbReference type="PROSITE" id="PS51146">
    <property type="entry name" value="KAIC"/>
    <property type="match status" value="1"/>
</dbReference>
<dbReference type="AlphaFoldDB" id="T1A1S0"/>
<dbReference type="EMBL" id="AUZY01007179">
    <property type="protein sequence ID" value="EQD50847.1"/>
    <property type="molecule type" value="Genomic_DNA"/>
</dbReference>
<dbReference type="InterPro" id="IPR010624">
    <property type="entry name" value="KaiC_dom"/>
</dbReference>
<accession>T1A1S0</accession>
<dbReference type="InterPro" id="IPR051347">
    <property type="entry name" value="Circadian_clock_KaiC-rel"/>
</dbReference>
<feature type="non-terminal residue" evidence="3">
    <location>
        <position position="1"/>
    </location>
</feature>